<evidence type="ECO:0000313" key="20">
    <source>
        <dbReference type="Proteomes" id="UP001046870"/>
    </source>
</evidence>
<reference evidence="19" key="1">
    <citation type="submission" date="2021-01" db="EMBL/GenBank/DDBJ databases">
        <authorList>
            <person name="Zahm M."/>
            <person name="Roques C."/>
            <person name="Cabau C."/>
            <person name="Klopp C."/>
            <person name="Donnadieu C."/>
            <person name="Jouanno E."/>
            <person name="Lampietro C."/>
            <person name="Louis A."/>
            <person name="Herpin A."/>
            <person name="Echchiki A."/>
            <person name="Berthelot C."/>
            <person name="Parey E."/>
            <person name="Roest-Crollius H."/>
            <person name="Braasch I."/>
            <person name="Postlethwait J."/>
            <person name="Bobe J."/>
            <person name="Montfort J."/>
            <person name="Bouchez O."/>
            <person name="Begum T."/>
            <person name="Mejri S."/>
            <person name="Adams A."/>
            <person name="Chen W.-J."/>
            <person name="Guiguen Y."/>
        </authorList>
    </citation>
    <scope>NUCLEOTIDE SEQUENCE</scope>
    <source>
        <strain evidence="19">YG-15Mar2019-1</strain>
        <tissue evidence="19">Brain</tissue>
    </source>
</reference>
<evidence type="ECO:0000256" key="18">
    <source>
        <dbReference type="SAM" id="SignalP"/>
    </source>
</evidence>
<dbReference type="CDD" id="cd01061">
    <property type="entry name" value="RNase_T2_euk"/>
    <property type="match status" value="1"/>
</dbReference>
<dbReference type="PANTHER" id="PTHR11240:SF22">
    <property type="entry name" value="RIBONUCLEASE T2"/>
    <property type="match status" value="1"/>
</dbReference>
<dbReference type="Pfam" id="PF00445">
    <property type="entry name" value="Ribonuclease_T2"/>
    <property type="match status" value="1"/>
</dbReference>
<evidence type="ECO:0000256" key="10">
    <source>
        <dbReference type="ARBA" id="ARBA00023157"/>
    </source>
</evidence>
<keyword evidence="18" id="KW-0732">Signal</keyword>
<keyword evidence="9" id="KW-0256">Endoplasmic reticulum</keyword>
<feature type="chain" id="PRO_5038691256" evidence="18">
    <location>
        <begin position="21"/>
        <end position="245"/>
    </location>
</feature>
<evidence type="ECO:0000256" key="5">
    <source>
        <dbReference type="ARBA" id="ARBA00022525"/>
    </source>
</evidence>
<evidence type="ECO:0000256" key="14">
    <source>
        <dbReference type="ARBA" id="ARBA00051280"/>
    </source>
</evidence>
<dbReference type="GO" id="GO:0033897">
    <property type="term" value="F:ribonuclease T2 activity"/>
    <property type="evidence" value="ECO:0007669"/>
    <property type="project" value="InterPro"/>
</dbReference>
<feature type="active site" evidence="16">
    <location>
        <position position="111"/>
    </location>
</feature>
<dbReference type="InterPro" id="IPR033130">
    <property type="entry name" value="RNase_T2_His_AS_2"/>
</dbReference>
<proteinExistence type="inferred from homology"/>
<dbReference type="EMBL" id="JAFDVH010000016">
    <property type="protein sequence ID" value="KAG7462761.1"/>
    <property type="molecule type" value="Genomic_DNA"/>
</dbReference>
<keyword evidence="12" id="KW-0458">Lysosome</keyword>
<comment type="catalytic activity">
    <reaction evidence="15">
        <text>an adenylyl-uridine-RNA = a 3'-end 2',3'-cyclophospho-AMP-RNA + a 5'-end dephospho-uridine-RNA</text>
        <dbReference type="Rhea" id="RHEA:81383"/>
        <dbReference type="Rhea" id="RHEA-COMP:17356"/>
        <dbReference type="Rhea" id="RHEA-COMP:19675"/>
        <dbReference type="Rhea" id="RHEA-COMP:19676"/>
        <dbReference type="ChEBI" id="CHEBI:173224"/>
        <dbReference type="ChEBI" id="CHEBI:231879"/>
        <dbReference type="ChEBI" id="CHEBI:231881"/>
    </reaction>
    <physiologicalReaction direction="left-to-right" evidence="15">
        <dbReference type="Rhea" id="RHEA:81384"/>
    </physiologicalReaction>
</comment>
<organism evidence="19 20">
    <name type="scientific">Megalops atlanticus</name>
    <name type="common">Tarpon</name>
    <name type="synonym">Clupea gigantea</name>
    <dbReference type="NCBI Taxonomy" id="7932"/>
    <lineage>
        <taxon>Eukaryota</taxon>
        <taxon>Metazoa</taxon>
        <taxon>Chordata</taxon>
        <taxon>Craniata</taxon>
        <taxon>Vertebrata</taxon>
        <taxon>Euteleostomi</taxon>
        <taxon>Actinopterygii</taxon>
        <taxon>Neopterygii</taxon>
        <taxon>Teleostei</taxon>
        <taxon>Elopiformes</taxon>
        <taxon>Megalopidae</taxon>
        <taxon>Megalops</taxon>
    </lineage>
</organism>
<keyword evidence="7" id="KW-0255">Endonuclease</keyword>
<dbReference type="GO" id="GO:0043202">
    <property type="term" value="C:lysosomal lumen"/>
    <property type="evidence" value="ECO:0007669"/>
    <property type="project" value="UniProtKB-SubCell"/>
</dbReference>
<sequence length="245" mass="28708">MRSFTLVLLLCLGYGHLTTSYKPFMQVWSKLIVTHHWPQTFCSVEHCDTHFDYWTLHGLWPDKGGTCNTSWHFNASQIEDLMPEMKKWWPDLLHPDPSNSTVFWKHEWQKHGTCAVQSEALDSEHKYFSKALELYHKLDLDGVLRKSNIVPSEKFYNFDDIEEAIYGFYNVKPKIQCIPPKLGENVQTLGQIEICFSKDFHLINCQKSELDNRNQPNDILTYGSTGYMVCQENKEVYYPPLIGKY</sequence>
<protein>
    <submittedName>
        <fullName evidence="19">Uncharacterized protein</fullName>
    </submittedName>
</protein>
<dbReference type="SUPFAM" id="SSF55895">
    <property type="entry name" value="Ribonuclease Rh-like"/>
    <property type="match status" value="1"/>
</dbReference>
<dbReference type="GO" id="GO:0005576">
    <property type="term" value="C:extracellular region"/>
    <property type="evidence" value="ECO:0007669"/>
    <property type="project" value="UniProtKB-SubCell"/>
</dbReference>
<evidence type="ECO:0000256" key="16">
    <source>
        <dbReference type="PIRSR" id="PIRSR633697-1"/>
    </source>
</evidence>
<keyword evidence="10" id="KW-1015">Disulfide bond</keyword>
<keyword evidence="11" id="KW-0325">Glycoprotein</keyword>
<dbReference type="GO" id="GO:0005788">
    <property type="term" value="C:endoplasmic reticulum lumen"/>
    <property type="evidence" value="ECO:0007669"/>
    <property type="project" value="UniProtKB-SubCell"/>
</dbReference>
<comment type="subcellular location">
    <subcellularLocation>
        <location evidence="2">Endoplasmic reticulum lumen</location>
    </subcellularLocation>
    <subcellularLocation>
        <location evidence="1">Lysosome lumen</location>
    </subcellularLocation>
    <subcellularLocation>
        <location evidence="3">Secreted</location>
    </subcellularLocation>
</comment>
<dbReference type="Gene3D" id="3.90.730.10">
    <property type="entry name" value="Ribonuclease T2-like"/>
    <property type="match status" value="1"/>
</dbReference>
<feature type="signal peptide" evidence="18">
    <location>
        <begin position="1"/>
        <end position="20"/>
    </location>
</feature>
<dbReference type="InterPro" id="IPR018188">
    <property type="entry name" value="RNase_T2_His_AS_1"/>
</dbReference>
<dbReference type="AlphaFoldDB" id="A0A9D3PMS0"/>
<dbReference type="InterPro" id="IPR033697">
    <property type="entry name" value="Ribonuclease_T2_eukaryotic"/>
</dbReference>
<evidence type="ECO:0000256" key="17">
    <source>
        <dbReference type="RuleBase" id="RU004328"/>
    </source>
</evidence>
<keyword evidence="13" id="KW-0456">Lyase</keyword>
<evidence type="ECO:0000256" key="11">
    <source>
        <dbReference type="ARBA" id="ARBA00023180"/>
    </source>
</evidence>
<comment type="catalytic activity">
    <reaction evidence="14">
        <text>a guanylyl-uridine-RNA = a 3'-end 2',3'-cyclophospho-GMP-RNA + a 5'-end dephospho-uridine-RNA</text>
        <dbReference type="Rhea" id="RHEA:81323"/>
        <dbReference type="Rhea" id="RHEA-COMP:17356"/>
        <dbReference type="Rhea" id="RHEA-COMP:19658"/>
        <dbReference type="Rhea" id="RHEA-COMP:19659"/>
        <dbReference type="ChEBI" id="CHEBI:173224"/>
        <dbReference type="ChEBI" id="CHEBI:231849"/>
        <dbReference type="ChEBI" id="CHEBI:231850"/>
    </reaction>
</comment>
<accession>A0A9D3PMS0</accession>
<keyword evidence="6" id="KW-0540">Nuclease</keyword>
<evidence type="ECO:0000256" key="4">
    <source>
        <dbReference type="ARBA" id="ARBA00007469"/>
    </source>
</evidence>
<dbReference type="OrthoDB" id="435754at2759"/>
<keyword evidence="5" id="KW-0964">Secreted</keyword>
<dbReference type="FunFam" id="3.90.730.10:FF:000001">
    <property type="entry name" value="Ribonuclease T2"/>
    <property type="match status" value="1"/>
</dbReference>
<dbReference type="GO" id="GO:0006401">
    <property type="term" value="P:RNA catabolic process"/>
    <property type="evidence" value="ECO:0007669"/>
    <property type="project" value="TreeGrafter"/>
</dbReference>
<evidence type="ECO:0000256" key="2">
    <source>
        <dbReference type="ARBA" id="ARBA00004319"/>
    </source>
</evidence>
<dbReference type="PROSITE" id="PS00530">
    <property type="entry name" value="RNASE_T2_1"/>
    <property type="match status" value="1"/>
</dbReference>
<dbReference type="PANTHER" id="PTHR11240">
    <property type="entry name" value="RIBONUCLEASE T2"/>
    <property type="match status" value="1"/>
</dbReference>
<dbReference type="PROSITE" id="PS00531">
    <property type="entry name" value="RNASE_T2_2"/>
    <property type="match status" value="1"/>
</dbReference>
<feature type="active site" evidence="16">
    <location>
        <position position="57"/>
    </location>
</feature>
<dbReference type="GO" id="GO:0003723">
    <property type="term" value="F:RNA binding"/>
    <property type="evidence" value="ECO:0007669"/>
    <property type="project" value="InterPro"/>
</dbReference>
<evidence type="ECO:0000256" key="9">
    <source>
        <dbReference type="ARBA" id="ARBA00022824"/>
    </source>
</evidence>
<evidence type="ECO:0000256" key="1">
    <source>
        <dbReference type="ARBA" id="ARBA00004227"/>
    </source>
</evidence>
<evidence type="ECO:0000256" key="12">
    <source>
        <dbReference type="ARBA" id="ARBA00023228"/>
    </source>
</evidence>
<evidence type="ECO:0000256" key="6">
    <source>
        <dbReference type="ARBA" id="ARBA00022722"/>
    </source>
</evidence>
<dbReference type="Proteomes" id="UP001046870">
    <property type="component" value="Chromosome 16"/>
</dbReference>
<keyword evidence="8" id="KW-0378">Hydrolase</keyword>
<dbReference type="GO" id="GO:0016787">
    <property type="term" value="F:hydrolase activity"/>
    <property type="evidence" value="ECO:0007669"/>
    <property type="project" value="UniProtKB-KW"/>
</dbReference>
<evidence type="ECO:0000256" key="15">
    <source>
        <dbReference type="ARBA" id="ARBA00052670"/>
    </source>
</evidence>
<comment type="caution">
    <text evidence="19">The sequence shown here is derived from an EMBL/GenBank/DDBJ whole genome shotgun (WGS) entry which is preliminary data.</text>
</comment>
<gene>
    <name evidence="19" type="ORF">MATL_G00188200</name>
</gene>
<dbReference type="InterPro" id="IPR001568">
    <property type="entry name" value="RNase_T2-like"/>
</dbReference>
<keyword evidence="20" id="KW-1185">Reference proteome</keyword>
<name>A0A9D3PMS0_MEGAT</name>
<evidence type="ECO:0000256" key="7">
    <source>
        <dbReference type="ARBA" id="ARBA00022759"/>
    </source>
</evidence>
<evidence type="ECO:0000313" key="19">
    <source>
        <dbReference type="EMBL" id="KAG7462761.1"/>
    </source>
</evidence>
<evidence type="ECO:0000256" key="8">
    <source>
        <dbReference type="ARBA" id="ARBA00022801"/>
    </source>
</evidence>
<feature type="active site" evidence="16">
    <location>
        <position position="107"/>
    </location>
</feature>
<comment type="similarity">
    <text evidence="4 17">Belongs to the RNase T2 family.</text>
</comment>
<evidence type="ECO:0000256" key="13">
    <source>
        <dbReference type="ARBA" id="ARBA00023239"/>
    </source>
</evidence>
<dbReference type="InterPro" id="IPR036430">
    <property type="entry name" value="RNase_T2-like_sf"/>
</dbReference>
<evidence type="ECO:0000256" key="3">
    <source>
        <dbReference type="ARBA" id="ARBA00004613"/>
    </source>
</evidence>